<dbReference type="CDD" id="cd10324">
    <property type="entry name" value="SLC6sbd"/>
    <property type="match status" value="1"/>
</dbReference>
<evidence type="ECO:0000256" key="2">
    <source>
        <dbReference type="ARBA" id="ARBA00022448"/>
    </source>
</evidence>
<feature type="transmembrane region" description="Helical" evidence="10">
    <location>
        <begin position="180"/>
        <end position="202"/>
    </location>
</feature>
<dbReference type="OrthoDB" id="6581954at2759"/>
<keyword evidence="6 10" id="KW-0472">Membrane</keyword>
<evidence type="ECO:0000313" key="11">
    <source>
        <dbReference type="EMBL" id="VDK63323.1"/>
    </source>
</evidence>
<dbReference type="STRING" id="42157.A0A182DZB9"/>
<evidence type="ECO:0000313" key="12">
    <source>
        <dbReference type="Proteomes" id="UP000271087"/>
    </source>
</evidence>
<reference evidence="11 12" key="2">
    <citation type="submission" date="2018-08" db="EMBL/GenBank/DDBJ databases">
        <authorList>
            <person name="Laetsch R D."/>
            <person name="Stevens L."/>
            <person name="Kumar S."/>
            <person name="Blaxter L. M."/>
        </authorList>
    </citation>
    <scope>NUCLEOTIDE SEQUENCE [LARGE SCALE GENOMIC DNA]</scope>
</reference>
<dbReference type="PRINTS" id="PR00176">
    <property type="entry name" value="NANEUSMPORT"/>
</dbReference>
<dbReference type="WBParaSite" id="nOo.2.0.1.t01030-RA">
    <property type="protein sequence ID" value="nOo.2.0.1.t01030-RA"/>
    <property type="gene ID" value="nOo.2.0.1.g01030"/>
</dbReference>
<evidence type="ECO:0000256" key="5">
    <source>
        <dbReference type="ARBA" id="ARBA00022989"/>
    </source>
</evidence>
<keyword evidence="8" id="KW-1015">Disulfide bond</keyword>
<organism evidence="13">
    <name type="scientific">Onchocerca ochengi</name>
    <name type="common">Filarial nematode worm</name>
    <dbReference type="NCBI Taxonomy" id="42157"/>
    <lineage>
        <taxon>Eukaryota</taxon>
        <taxon>Metazoa</taxon>
        <taxon>Ecdysozoa</taxon>
        <taxon>Nematoda</taxon>
        <taxon>Chromadorea</taxon>
        <taxon>Rhabditida</taxon>
        <taxon>Spirurina</taxon>
        <taxon>Spiruromorpha</taxon>
        <taxon>Filarioidea</taxon>
        <taxon>Onchocercidae</taxon>
        <taxon>Onchocerca</taxon>
    </lineage>
</organism>
<dbReference type="Proteomes" id="UP000271087">
    <property type="component" value="Unassembled WGS sequence"/>
</dbReference>
<sequence>MLLGVFLIPYFICLVLFGLPIVFMHLCIGQYSGLTASGAFRKLMPIATGIGWTLVLLALPVSIYYNIIVAWSIYYFWFSLKGFFVGDLPWSQCNPEWPKNTPCCLLNGPAECFLQPHAVSSPEAYFHYEVLNRVAINPNSQFTMTNVTMALLNATFPSTDLSMANENVVYSTLGPIQSHLAISLAFAWILVFLGVFNGIGSIGWAVSITSTLPCLLLGILLLCGMSLPGATQGLMFLFKPEVGKIWSIPMWKAAAEQVFYSLGIDAGPLISMASFSRYRNNIYRDAIAVVLINAFTSILAGMVIFSFTGFIAQSQQRPIDDILKRDPLYIAFTIYPGVTTFMDMMGSLCAILFFSMLILSSIDAQFAWIEMIVSSIINRFNKTDKRTETRLMACLCIMCFICGLPLTTRGGIFLFNSIENMNADWNSFSLSLLQITFICYIYGVNNFITDVGEMLRVSTSLKEVLKSENLSSKQVNLWRRLKFFFGPTGGYIRWTWSLCSPCILLFLLITSIFSHQRVIFEDYSLPLRYELIAWFTIVGPLVIIPCTAFRILYELWRNRMPLLSAFDCSQWRHKNVDEGGELGPKHIADESHDYWSIVDPVSRVASSRRPNASLMDDVGYETMVEMVNEWAKKNAATLCDRFVDGNDAESQQNNKQLSKKFLSRKSLIQRNSTELTLFGTPPTVEISEKTNTVIYRPRKGDQVRKPLLEDNSLKSTKCNSPSPLLSQMRLLSSSPVSENELEWFSKEGQWVAISIVKAENFEKNVDAISGSTSHVVSSSTSLFMQHMLQHCDSSDDQSFSSISITPIDLDFARNRSNSTISNLDDTSETSSKRNLPILKRPEPINAPSPFTQL</sequence>
<evidence type="ECO:0000256" key="3">
    <source>
        <dbReference type="ARBA" id="ARBA00022692"/>
    </source>
</evidence>
<protein>
    <submittedName>
        <fullName evidence="13">Sodium-and chloride-dependent glycine transporter 2</fullName>
    </submittedName>
</protein>
<dbReference type="PANTHER" id="PTHR11616:SF324">
    <property type="entry name" value="SODIUM-DEPENDENT TRANSPORTER SNF-12"/>
    <property type="match status" value="1"/>
</dbReference>
<dbReference type="GO" id="GO:0015179">
    <property type="term" value="F:L-amino acid transmembrane transporter activity"/>
    <property type="evidence" value="ECO:0007669"/>
    <property type="project" value="TreeGrafter"/>
</dbReference>
<evidence type="ECO:0000256" key="8">
    <source>
        <dbReference type="PIRSR" id="PIRSR600175-2"/>
    </source>
</evidence>
<evidence type="ECO:0000256" key="4">
    <source>
        <dbReference type="ARBA" id="ARBA00022847"/>
    </source>
</evidence>
<feature type="transmembrane region" description="Helical" evidence="10">
    <location>
        <begin position="491"/>
        <end position="512"/>
    </location>
</feature>
<dbReference type="PROSITE" id="PS50267">
    <property type="entry name" value="NA_NEUROTRAN_SYMP_3"/>
    <property type="match status" value="1"/>
</dbReference>
<keyword evidence="12" id="KW-1185">Reference proteome</keyword>
<feature type="disulfide bond" evidence="8">
    <location>
        <begin position="93"/>
        <end position="104"/>
    </location>
</feature>
<evidence type="ECO:0000256" key="10">
    <source>
        <dbReference type="SAM" id="Phobius"/>
    </source>
</evidence>
<dbReference type="Pfam" id="PF00209">
    <property type="entry name" value="SNF"/>
    <property type="match status" value="1"/>
</dbReference>
<feature type="transmembrane region" description="Helical" evidence="10">
    <location>
        <begin position="428"/>
        <end position="448"/>
    </location>
</feature>
<dbReference type="AlphaFoldDB" id="A0A182DZB9"/>
<feature type="binding site" evidence="7">
    <location>
        <position position="261"/>
    </location>
    <ligand>
        <name>Na(+)</name>
        <dbReference type="ChEBI" id="CHEBI:29101"/>
        <label>1</label>
    </ligand>
</feature>
<dbReference type="GO" id="GO:0005886">
    <property type="term" value="C:plasma membrane"/>
    <property type="evidence" value="ECO:0007669"/>
    <property type="project" value="TreeGrafter"/>
</dbReference>
<evidence type="ECO:0000256" key="6">
    <source>
        <dbReference type="ARBA" id="ARBA00023136"/>
    </source>
</evidence>
<feature type="transmembrane region" description="Helical" evidence="10">
    <location>
        <begin position="287"/>
        <end position="312"/>
    </location>
</feature>
<keyword evidence="2" id="KW-0813">Transport</keyword>
<reference evidence="13" key="1">
    <citation type="submission" date="2016-06" db="UniProtKB">
        <authorList>
            <consortium name="WormBaseParasite"/>
        </authorList>
    </citation>
    <scope>IDENTIFICATION</scope>
</reference>
<feature type="transmembrane region" description="Helical" evidence="10">
    <location>
        <begin position="214"/>
        <end position="238"/>
    </location>
</feature>
<feature type="binding site" evidence="7">
    <location>
        <position position="363"/>
    </location>
    <ligand>
        <name>Na(+)</name>
        <dbReference type="ChEBI" id="CHEBI:29101"/>
        <label>1</label>
    </ligand>
</feature>
<evidence type="ECO:0000256" key="7">
    <source>
        <dbReference type="PIRSR" id="PIRSR600175-1"/>
    </source>
</evidence>
<dbReference type="InterPro" id="IPR037272">
    <property type="entry name" value="SNS_sf"/>
</dbReference>
<evidence type="ECO:0000313" key="13">
    <source>
        <dbReference type="WBParaSite" id="nOo.2.0.1.t01030-RA"/>
    </source>
</evidence>
<feature type="transmembrane region" description="Helical" evidence="10">
    <location>
        <begin position="532"/>
        <end position="553"/>
    </location>
</feature>
<gene>
    <name evidence="11" type="ORF">NOO_LOCUS1030</name>
</gene>
<feature type="region of interest" description="Disordered" evidence="9">
    <location>
        <begin position="818"/>
        <end position="853"/>
    </location>
</feature>
<dbReference type="SUPFAM" id="SSF161070">
    <property type="entry name" value="SNF-like"/>
    <property type="match status" value="1"/>
</dbReference>
<dbReference type="GO" id="GO:0089718">
    <property type="term" value="P:amino acid import across plasma membrane"/>
    <property type="evidence" value="ECO:0007669"/>
    <property type="project" value="TreeGrafter"/>
</dbReference>
<keyword evidence="4" id="KW-0769">Symport</keyword>
<dbReference type="GO" id="GO:0005283">
    <property type="term" value="F:amino acid:sodium symporter activity"/>
    <property type="evidence" value="ECO:0007669"/>
    <property type="project" value="TreeGrafter"/>
</dbReference>
<keyword evidence="7" id="KW-0915">Sodium</keyword>
<proteinExistence type="predicted"/>
<accession>A0A182DZB9</accession>
<keyword evidence="7" id="KW-0479">Metal-binding</keyword>
<feature type="binding site" evidence="7">
    <location>
        <position position="293"/>
    </location>
    <ligand>
        <name>Na(+)</name>
        <dbReference type="ChEBI" id="CHEBI:29101"/>
        <label>1</label>
    </ligand>
</feature>
<evidence type="ECO:0000256" key="9">
    <source>
        <dbReference type="SAM" id="MobiDB-lite"/>
    </source>
</evidence>
<keyword evidence="3 10" id="KW-0812">Transmembrane</keyword>
<dbReference type="PANTHER" id="PTHR11616">
    <property type="entry name" value="SODIUM/CHLORIDE DEPENDENT TRANSPORTER"/>
    <property type="match status" value="1"/>
</dbReference>
<feature type="transmembrane region" description="Helical" evidence="10">
    <location>
        <begin position="345"/>
        <end position="369"/>
    </location>
</feature>
<name>A0A182DZB9_ONCOC</name>
<keyword evidence="5 10" id="KW-1133">Transmembrane helix</keyword>
<feature type="transmembrane region" description="Helical" evidence="10">
    <location>
        <begin position="6"/>
        <end position="28"/>
    </location>
</feature>
<dbReference type="InterPro" id="IPR000175">
    <property type="entry name" value="Na/ntran_symport"/>
</dbReference>
<comment type="subcellular location">
    <subcellularLocation>
        <location evidence="1">Membrane</location>
        <topology evidence="1">Multi-pass membrane protein</topology>
    </subcellularLocation>
</comment>
<dbReference type="EMBL" id="UYRW01000118">
    <property type="protein sequence ID" value="VDK63323.1"/>
    <property type="molecule type" value="Genomic_DNA"/>
</dbReference>
<feature type="transmembrane region" description="Helical" evidence="10">
    <location>
        <begin position="49"/>
        <end position="77"/>
    </location>
</feature>
<dbReference type="GO" id="GO:0046872">
    <property type="term" value="F:metal ion binding"/>
    <property type="evidence" value="ECO:0007669"/>
    <property type="project" value="UniProtKB-KW"/>
</dbReference>
<feature type="transmembrane region" description="Helical" evidence="10">
    <location>
        <begin position="390"/>
        <end position="408"/>
    </location>
</feature>
<feature type="compositionally biased region" description="Polar residues" evidence="9">
    <location>
        <begin position="818"/>
        <end position="833"/>
    </location>
</feature>
<evidence type="ECO:0000256" key="1">
    <source>
        <dbReference type="ARBA" id="ARBA00004141"/>
    </source>
</evidence>